<dbReference type="InterPro" id="IPR051677">
    <property type="entry name" value="AfsR-DnrI-RedD_regulator"/>
</dbReference>
<dbReference type="SMART" id="SM00862">
    <property type="entry name" value="Trans_reg_C"/>
    <property type="match status" value="1"/>
</dbReference>
<reference evidence="8 9" key="1">
    <citation type="submission" date="2016-10" db="EMBL/GenBank/DDBJ databases">
        <authorList>
            <person name="de Groot N.N."/>
        </authorList>
    </citation>
    <scope>NUCLEOTIDE SEQUENCE [LARGE SCALE GENOMIC DNA]</scope>
    <source>
        <strain evidence="8 9">CPCC 202699</strain>
    </source>
</reference>
<proteinExistence type="inferred from homology"/>
<dbReference type="GO" id="GO:0006355">
    <property type="term" value="P:regulation of DNA-templated transcription"/>
    <property type="evidence" value="ECO:0007669"/>
    <property type="project" value="InterPro"/>
</dbReference>
<dbReference type="SUPFAM" id="SSF52540">
    <property type="entry name" value="P-loop containing nucleoside triphosphate hydrolases"/>
    <property type="match status" value="1"/>
</dbReference>
<dbReference type="InterPro" id="IPR001867">
    <property type="entry name" value="OmpR/PhoB-type_DNA-bd"/>
</dbReference>
<dbReference type="InterPro" id="IPR036388">
    <property type="entry name" value="WH-like_DNA-bd_sf"/>
</dbReference>
<keyword evidence="9" id="KW-1185">Reference proteome</keyword>
<dbReference type="STRING" id="589385.SAMN05421504_104431"/>
<feature type="compositionally biased region" description="Pro residues" evidence="6">
    <location>
        <begin position="674"/>
        <end position="685"/>
    </location>
</feature>
<dbReference type="EMBL" id="FNON01000004">
    <property type="protein sequence ID" value="SDY07815.1"/>
    <property type="molecule type" value="Genomic_DNA"/>
</dbReference>
<dbReference type="Gene3D" id="1.10.10.10">
    <property type="entry name" value="Winged helix-like DNA-binding domain superfamily/Winged helix DNA-binding domain"/>
    <property type="match status" value="1"/>
</dbReference>
<evidence type="ECO:0000256" key="2">
    <source>
        <dbReference type="ARBA" id="ARBA00023015"/>
    </source>
</evidence>
<evidence type="ECO:0000256" key="1">
    <source>
        <dbReference type="ARBA" id="ARBA00005820"/>
    </source>
</evidence>
<dbReference type="SUPFAM" id="SSF48452">
    <property type="entry name" value="TPR-like"/>
    <property type="match status" value="1"/>
</dbReference>
<evidence type="ECO:0000256" key="5">
    <source>
        <dbReference type="PROSITE-ProRule" id="PRU01091"/>
    </source>
</evidence>
<dbReference type="Gene3D" id="1.25.40.10">
    <property type="entry name" value="Tetratricopeptide repeat domain"/>
    <property type="match status" value="1"/>
</dbReference>
<dbReference type="RefSeq" id="WP_245757438.1">
    <property type="nucleotide sequence ID" value="NZ_FNON01000004.1"/>
</dbReference>
<dbReference type="SUPFAM" id="SSF46894">
    <property type="entry name" value="C-terminal effector domain of the bipartite response regulators"/>
    <property type="match status" value="1"/>
</dbReference>
<dbReference type="SMART" id="SM01043">
    <property type="entry name" value="BTAD"/>
    <property type="match status" value="1"/>
</dbReference>
<dbReference type="GO" id="GO:0003677">
    <property type="term" value="F:DNA binding"/>
    <property type="evidence" value="ECO:0007669"/>
    <property type="project" value="UniProtKB-UniRule"/>
</dbReference>
<evidence type="ECO:0000313" key="8">
    <source>
        <dbReference type="EMBL" id="SDY07815.1"/>
    </source>
</evidence>
<feature type="region of interest" description="Disordered" evidence="6">
    <location>
        <begin position="666"/>
        <end position="694"/>
    </location>
</feature>
<feature type="region of interest" description="Disordered" evidence="6">
    <location>
        <begin position="637"/>
        <end position="656"/>
    </location>
</feature>
<sequence length="694" mass="75099">MTVNEGDSRTVRLLGAVTAWHGCTELALGPAQRRAVFAVLAVRAGQVVSREELIEAVWGENPPPSATGSVYTYISALRRALGSADILSTTRAGYCLNLPKPQIDVHLAERHLDEARAHRLACDDQAESNALSAALALWQGEALTGIPGPYAETQRARLEEMRMYALERHAEVTLRLGGHRELAGELAPLVRQHPLHEGLHRMHITALYRSGRQAEAAEAFSNARETIIEQSGLEPGAGLLALSQRMRTVAPGPPRPPVFVGRQGELDRVRQADQGALWIEGDAGSGKSALLAEALASRANVRWAAGDELCRRTPLSLIADCLGETQHPERTVTDLCAQGPLVLVFEDLQWADEESLFVWQRLHRLTGHLPLLLIGSARPRPHRRELAMLRENAEVIILSGLDETATADLADEVLGRCPADATLAFMRTHSGGNPAYLSHLLDEYAQGHDITAPGAMDGRPKPAALVEDHLASLSLSAKRMLNSAALFGDTFGVADLTHATGIELALLIESVEEALDAGVLEAAGELLRFRVPLVRAVFYAATPPAMRAMLHQQIAATMATSGAHPERVAEQLFAAPESLTRDWVPEWVLANLDELSADRAVELLHRISQQWGLPEELRLALTAALARLLLPEAPCTPHRGAQNPAQATPSVVARPRRGRRVKVRTYPFGQTGCPPGPEAPQPPPHRFLTSGAAN</sequence>
<dbReference type="Pfam" id="PF03704">
    <property type="entry name" value="BTAD"/>
    <property type="match status" value="1"/>
</dbReference>
<feature type="DNA-binding region" description="OmpR/PhoB-type" evidence="5">
    <location>
        <begin position="1"/>
        <end position="98"/>
    </location>
</feature>
<name>A0A1H3GXX3_9PSEU</name>
<feature type="domain" description="OmpR/PhoB-type" evidence="7">
    <location>
        <begin position="1"/>
        <end position="98"/>
    </location>
</feature>
<dbReference type="InterPro" id="IPR011990">
    <property type="entry name" value="TPR-like_helical_dom_sf"/>
</dbReference>
<evidence type="ECO:0000256" key="3">
    <source>
        <dbReference type="ARBA" id="ARBA00023125"/>
    </source>
</evidence>
<dbReference type="InterPro" id="IPR005158">
    <property type="entry name" value="BTAD"/>
</dbReference>
<dbReference type="AlphaFoldDB" id="A0A1H3GXX3"/>
<keyword evidence="2" id="KW-0805">Transcription regulation</keyword>
<dbReference type="PANTHER" id="PTHR35807:SF1">
    <property type="entry name" value="TRANSCRIPTIONAL REGULATOR REDD"/>
    <property type="match status" value="1"/>
</dbReference>
<evidence type="ECO:0000259" key="7">
    <source>
        <dbReference type="PROSITE" id="PS51755"/>
    </source>
</evidence>
<organism evidence="8 9">
    <name type="scientific">Amycolatopsis xylanica</name>
    <dbReference type="NCBI Taxonomy" id="589385"/>
    <lineage>
        <taxon>Bacteria</taxon>
        <taxon>Bacillati</taxon>
        <taxon>Actinomycetota</taxon>
        <taxon>Actinomycetes</taxon>
        <taxon>Pseudonocardiales</taxon>
        <taxon>Pseudonocardiaceae</taxon>
        <taxon>Amycolatopsis</taxon>
    </lineage>
</organism>
<dbReference type="CDD" id="cd15831">
    <property type="entry name" value="BTAD"/>
    <property type="match status" value="1"/>
</dbReference>
<dbReference type="Pfam" id="PF00486">
    <property type="entry name" value="Trans_reg_C"/>
    <property type="match status" value="1"/>
</dbReference>
<protein>
    <submittedName>
        <fullName evidence="8">DNA-binding transcriptional activator of the SARP family</fullName>
    </submittedName>
</protein>
<dbReference type="Proteomes" id="UP000199515">
    <property type="component" value="Unassembled WGS sequence"/>
</dbReference>
<comment type="similarity">
    <text evidence="1">Belongs to the AfsR/DnrI/RedD regulatory family.</text>
</comment>
<dbReference type="GO" id="GO:0000160">
    <property type="term" value="P:phosphorelay signal transduction system"/>
    <property type="evidence" value="ECO:0007669"/>
    <property type="project" value="InterPro"/>
</dbReference>
<evidence type="ECO:0000313" key="9">
    <source>
        <dbReference type="Proteomes" id="UP000199515"/>
    </source>
</evidence>
<dbReference type="CDD" id="cd00383">
    <property type="entry name" value="trans_reg_C"/>
    <property type="match status" value="1"/>
</dbReference>
<dbReference type="InterPro" id="IPR016032">
    <property type="entry name" value="Sig_transdc_resp-reg_C-effctor"/>
</dbReference>
<keyword evidence="3 5" id="KW-0238">DNA-binding</keyword>
<keyword evidence="4" id="KW-0804">Transcription</keyword>
<gene>
    <name evidence="8" type="ORF">SAMN05421504_104431</name>
</gene>
<dbReference type="PANTHER" id="PTHR35807">
    <property type="entry name" value="TRANSCRIPTIONAL REGULATOR REDD-RELATED"/>
    <property type="match status" value="1"/>
</dbReference>
<accession>A0A1H3GXX3</accession>
<evidence type="ECO:0000256" key="4">
    <source>
        <dbReference type="ARBA" id="ARBA00023163"/>
    </source>
</evidence>
<dbReference type="InterPro" id="IPR027417">
    <property type="entry name" value="P-loop_NTPase"/>
</dbReference>
<evidence type="ECO:0000256" key="6">
    <source>
        <dbReference type="SAM" id="MobiDB-lite"/>
    </source>
</evidence>
<dbReference type="PROSITE" id="PS51755">
    <property type="entry name" value="OMPR_PHOB"/>
    <property type="match status" value="1"/>
</dbReference>